<sequence>MSTIKAQFDLQTRLYNNVLEGINDVESNERASQTVNHIKWLAGHLLTTRQGLSQFGGLPEDNSLDEFFGHGNGIDESKNYPPLALIQKRWNEISDKISQGLGRLTPAALSGQSPAKTPIGDDTLEGFLGFLMHHEAYHIGQIGILRKYLGKEAMGYQ</sequence>
<dbReference type="InterPro" id="IPR034660">
    <property type="entry name" value="DinB/YfiT-like"/>
</dbReference>
<protein>
    <submittedName>
        <fullName evidence="2">DinB family protein</fullName>
    </submittedName>
</protein>
<dbReference type="Gene3D" id="1.20.120.450">
    <property type="entry name" value="dinb family like domain"/>
    <property type="match status" value="1"/>
</dbReference>
<keyword evidence="3" id="KW-1185">Reference proteome</keyword>
<comment type="caution">
    <text evidence="2">The sequence shown here is derived from an EMBL/GenBank/DDBJ whole genome shotgun (WGS) entry which is preliminary data.</text>
</comment>
<feature type="domain" description="DinB-like" evidence="1">
    <location>
        <begin position="7"/>
        <end position="142"/>
    </location>
</feature>
<organism evidence="2 3">
    <name type="scientific">Agaribacillus aureus</name>
    <dbReference type="NCBI Taxonomy" id="3051825"/>
    <lineage>
        <taxon>Bacteria</taxon>
        <taxon>Pseudomonadati</taxon>
        <taxon>Bacteroidota</taxon>
        <taxon>Cytophagia</taxon>
        <taxon>Cytophagales</taxon>
        <taxon>Splendidivirgaceae</taxon>
        <taxon>Agaribacillus</taxon>
    </lineage>
</organism>
<dbReference type="SUPFAM" id="SSF109854">
    <property type="entry name" value="DinB/YfiT-like putative metalloenzymes"/>
    <property type="match status" value="1"/>
</dbReference>
<dbReference type="Proteomes" id="UP001172083">
    <property type="component" value="Unassembled WGS sequence"/>
</dbReference>
<name>A0ABT8LFV9_9BACT</name>
<dbReference type="Pfam" id="PF12867">
    <property type="entry name" value="DinB_2"/>
    <property type="match status" value="1"/>
</dbReference>
<dbReference type="RefSeq" id="WP_346762013.1">
    <property type="nucleotide sequence ID" value="NZ_JAUJEB010000010.1"/>
</dbReference>
<dbReference type="InterPro" id="IPR024775">
    <property type="entry name" value="DinB-like"/>
</dbReference>
<evidence type="ECO:0000259" key="1">
    <source>
        <dbReference type="Pfam" id="PF12867"/>
    </source>
</evidence>
<evidence type="ECO:0000313" key="3">
    <source>
        <dbReference type="Proteomes" id="UP001172083"/>
    </source>
</evidence>
<evidence type="ECO:0000313" key="2">
    <source>
        <dbReference type="EMBL" id="MDN5216675.1"/>
    </source>
</evidence>
<gene>
    <name evidence="2" type="ORF">QQ020_31690</name>
</gene>
<reference evidence="2" key="1">
    <citation type="submission" date="2023-06" db="EMBL/GenBank/DDBJ databases">
        <title>Genomic of Agaribacillus aureum.</title>
        <authorList>
            <person name="Wang G."/>
        </authorList>
    </citation>
    <scope>NUCLEOTIDE SEQUENCE</scope>
    <source>
        <strain evidence="2">BMA12</strain>
    </source>
</reference>
<accession>A0ABT8LFV9</accession>
<proteinExistence type="predicted"/>
<dbReference type="EMBL" id="JAUJEB010000010">
    <property type="protein sequence ID" value="MDN5216675.1"/>
    <property type="molecule type" value="Genomic_DNA"/>
</dbReference>